<dbReference type="EMBL" id="CP002059">
    <property type="protein sequence ID" value="ADI64929.1"/>
    <property type="molecule type" value="Genomic_DNA"/>
</dbReference>
<proteinExistence type="predicted"/>
<organism evidence="1 2">
    <name type="scientific">Nostoc azollae (strain 0708)</name>
    <name type="common">Anabaena azollae (strain 0708)</name>
    <dbReference type="NCBI Taxonomy" id="551115"/>
    <lineage>
        <taxon>Bacteria</taxon>
        <taxon>Bacillati</taxon>
        <taxon>Cyanobacteriota</taxon>
        <taxon>Cyanophyceae</taxon>
        <taxon>Nostocales</taxon>
        <taxon>Nostocaceae</taxon>
        <taxon>Trichormus</taxon>
    </lineage>
</organism>
<dbReference type="HOGENOM" id="CLU_3064060_0_0_3"/>
<dbReference type="STRING" id="551115.Aazo_3221"/>
<name>D7E2A7_NOSA0</name>
<reference evidence="1 2" key="1">
    <citation type="journal article" date="2010" name="PLoS ONE">
        <title>Genome erosion in a nitrogen-fixing vertically transmitted endosymbiotic multicellular cyanobacterium.</title>
        <authorList>
            <person name="Ran L."/>
            <person name="Larsson J."/>
            <person name="Vigil-Stenman T."/>
            <person name="Nylander J.A."/>
            <person name="Ininbergs K."/>
            <person name="Zheng W.W."/>
            <person name="Lapidus A."/>
            <person name="Lowry S."/>
            <person name="Haselkorn R."/>
            <person name="Bergman B."/>
        </authorList>
    </citation>
    <scope>NUCLEOTIDE SEQUENCE [LARGE SCALE GENOMIC DNA]</scope>
    <source>
        <strain evidence="1 2">0708</strain>
    </source>
</reference>
<dbReference type="AlphaFoldDB" id="D7E2A7"/>
<gene>
    <name evidence="1" type="ordered locus">Aazo_3221</name>
</gene>
<accession>D7E2A7</accession>
<keyword evidence="2" id="KW-1185">Reference proteome</keyword>
<dbReference type="KEGG" id="naz:Aazo_3221"/>
<sequence>MKTYYFTIFNSKTNNQAVEMPFTTMAVTITIKQKSLQIQQNKVLRIYLNNHCR</sequence>
<evidence type="ECO:0000313" key="1">
    <source>
        <dbReference type="EMBL" id="ADI64929.1"/>
    </source>
</evidence>
<protein>
    <submittedName>
        <fullName evidence="1">Uncharacterized protein</fullName>
    </submittedName>
</protein>
<dbReference type="Proteomes" id="UP000001511">
    <property type="component" value="Chromosome"/>
</dbReference>
<evidence type="ECO:0000313" key="2">
    <source>
        <dbReference type="Proteomes" id="UP000001511"/>
    </source>
</evidence>